<feature type="signal peptide" evidence="1">
    <location>
        <begin position="1"/>
        <end position="23"/>
    </location>
</feature>
<evidence type="ECO:0000256" key="1">
    <source>
        <dbReference type="SAM" id="SignalP"/>
    </source>
</evidence>
<dbReference type="PANTHER" id="PTHR34007:SF1">
    <property type="entry name" value="AEROLYSIN-LIKE PROTEIN-RELATED"/>
    <property type="match status" value="1"/>
</dbReference>
<keyword evidence="1" id="KW-0732">Signal</keyword>
<sequence length="298" mass="33680">MIVQTLLCGFILFAAAFASDVEGEPNVEDVEENTPKFFDLENALKKFVEIFEKVYNVQVQWTDMHSNHTEMKNLFQTKRFQVKVERGPIKIGEVTTSSSTRTLLYANLYDNKANASQTYTVTHTSIRKEKSSYTVTLGFSLGTELSGGFTFKKIYGLSASVGFKFNKETGTTDTQTKLKSFSVATGVTVRPNRTVQVEWYAKTTKKEFIWTCNITISGYFAIGLKKPLENTMVLIIPVWYLALVNRQMEVVGPRHVRFEASGVFTRITVPESEIYTTDVTDTLTDKITTISGRSRIVR</sequence>
<feature type="chain" id="PRO_5005518407" evidence="1">
    <location>
        <begin position="24"/>
        <end position="298"/>
    </location>
</feature>
<dbReference type="EMBL" id="GADI01002313">
    <property type="protein sequence ID" value="JAA71495.1"/>
    <property type="molecule type" value="mRNA"/>
</dbReference>
<dbReference type="AlphaFoldDB" id="A0A0K8RK70"/>
<name>A0A0K8RK70_IXORI</name>
<dbReference type="PANTHER" id="PTHR34007">
    <property type="entry name" value="AEROLYSIN-LIKE PROTEIN-RELATED"/>
    <property type="match status" value="1"/>
</dbReference>
<accession>A0A0K8RK70</accession>
<evidence type="ECO:0000313" key="2">
    <source>
        <dbReference type="EMBL" id="JAA71495.1"/>
    </source>
</evidence>
<dbReference type="SUPFAM" id="SSF56973">
    <property type="entry name" value="Aerolisin/ETX pore-forming domain"/>
    <property type="match status" value="1"/>
</dbReference>
<reference evidence="2" key="1">
    <citation type="submission" date="2012-12" db="EMBL/GenBank/DDBJ databases">
        <title>Identification and characterization of a phenylalanine ammonia-lyase gene family in Isatis indigotica Fort.</title>
        <authorList>
            <person name="Liu Q."/>
            <person name="Chen J."/>
            <person name="Zhou X."/>
            <person name="Di P."/>
            <person name="Xiao Y."/>
            <person name="Xuan H."/>
            <person name="Zhang L."/>
            <person name="Chen W."/>
        </authorList>
    </citation>
    <scope>NUCLEOTIDE SEQUENCE</scope>
    <source>
        <tissue evidence="2">Salivary gland</tissue>
    </source>
</reference>
<organism evidence="2">
    <name type="scientific">Ixodes ricinus</name>
    <name type="common">Common tick</name>
    <name type="synonym">Acarus ricinus</name>
    <dbReference type="NCBI Taxonomy" id="34613"/>
    <lineage>
        <taxon>Eukaryota</taxon>
        <taxon>Metazoa</taxon>
        <taxon>Ecdysozoa</taxon>
        <taxon>Arthropoda</taxon>
        <taxon>Chelicerata</taxon>
        <taxon>Arachnida</taxon>
        <taxon>Acari</taxon>
        <taxon>Parasitiformes</taxon>
        <taxon>Ixodida</taxon>
        <taxon>Ixodoidea</taxon>
        <taxon>Ixodidae</taxon>
        <taxon>Ixodinae</taxon>
        <taxon>Ixodes</taxon>
    </lineage>
</organism>
<dbReference type="Gene3D" id="2.170.15.10">
    <property type="entry name" value="Proaerolysin, chain A, domain 3"/>
    <property type="match status" value="1"/>
</dbReference>
<protein>
    <submittedName>
        <fullName evidence="2">Putative cytotoxin-like protein</fullName>
    </submittedName>
</protein>
<proteinExistence type="evidence at transcript level"/>
<dbReference type="InterPro" id="IPR053280">
    <property type="entry name" value="Aerolysin-like_pore-former"/>
</dbReference>